<reference evidence="3" key="2">
    <citation type="submission" date="2016-10" db="EMBL/GenBank/DDBJ databases">
        <authorList>
            <person name="de Groot N.N."/>
        </authorList>
    </citation>
    <scope>NUCLEOTIDE SEQUENCE [LARGE SCALE GENOMIC DNA]</scope>
    <source>
        <strain evidence="3">CGMCC 1.12397</strain>
    </source>
</reference>
<organism evidence="3 4">
    <name type="scientific">Halopelagius longus</name>
    <dbReference type="NCBI Taxonomy" id="1236180"/>
    <lineage>
        <taxon>Archaea</taxon>
        <taxon>Methanobacteriati</taxon>
        <taxon>Methanobacteriota</taxon>
        <taxon>Stenosarchaea group</taxon>
        <taxon>Halobacteria</taxon>
        <taxon>Halobacteriales</taxon>
        <taxon>Haloferacaceae</taxon>
    </lineage>
</organism>
<evidence type="ECO:0000313" key="3">
    <source>
        <dbReference type="EMBL" id="SDQ11639.1"/>
    </source>
</evidence>
<sequence length="465" mass="52649">MTGPRSAPGRTFPWVDDAVPRYDSFLTVNEHRERDRALAAENDHVEYEELGESRDGETLWAVTVGDGDRSALLFGAPHPNEPIGSMTIDFLVHELATNDELRSSLDYTFVCVPVSDPDGVRLNEGWFDGPFTLSNYAQNFFRPPPDEQIEATFPIERENYSFDSPTPATRALADLIDTHHPEFVYSFHNTAFGGCYYYVTEPLEPLYDTLSSLPGEYGVPLDMGEPEWFDLESFDDAVYPLQTFDDQYDAARNDEDVALEEALFGGTAYDYASRGDDDVVEFVVELPYFFDPQIQDRTELDRTREDVIREGIQSRQPLLDAMQSAVESAGEYLPDTPMAREAAGVASYFEDEYESKLEWAESVAETDAPATIAQRVDERFLEQYHLLTYTGMLLRSIDRAAMSADEDAHERLRDAKAALEGVFQERLGEIRDQLDYEAIPIWKLVAIQARAGLVCLDYLQNRADE</sequence>
<dbReference type="Proteomes" id="UP000255421">
    <property type="component" value="Unassembled WGS sequence"/>
</dbReference>
<reference evidence="2 5" key="3">
    <citation type="submission" date="2018-07" db="EMBL/GenBank/DDBJ databases">
        <title>Genome sequence of extremly halophilic archaeon Halopelagius longus strain BC12-B1.</title>
        <authorList>
            <person name="Zhang X."/>
        </authorList>
    </citation>
    <scope>NUCLEOTIDE SEQUENCE [LARGE SCALE GENOMIC DNA]</scope>
    <source>
        <strain evidence="2 5">BC12-B1</strain>
    </source>
</reference>
<keyword evidence="3" id="KW-0378">Hydrolase</keyword>
<dbReference type="InterPro" id="IPR000834">
    <property type="entry name" value="Peptidase_M14"/>
</dbReference>
<reference evidence="4" key="1">
    <citation type="submission" date="2016-10" db="EMBL/GenBank/DDBJ databases">
        <authorList>
            <person name="Varghese N."/>
            <person name="Submissions S."/>
        </authorList>
    </citation>
    <scope>NUCLEOTIDE SEQUENCE [LARGE SCALE GENOMIC DNA]</scope>
    <source>
        <strain evidence="4">CGMCC 1.12397</strain>
    </source>
</reference>
<gene>
    <name evidence="2" type="ORF">DWB78_11865</name>
    <name evidence="3" type="ORF">SAMN05216278_0484</name>
</gene>
<dbReference type="AlphaFoldDB" id="A0A1H0Y8W0"/>
<dbReference type="EMBL" id="QQST01000001">
    <property type="protein sequence ID" value="RDI72353.1"/>
    <property type="molecule type" value="Genomic_DNA"/>
</dbReference>
<keyword evidence="5" id="KW-1185">Reference proteome</keyword>
<accession>A0A1H0Y8W0</accession>
<dbReference type="GO" id="GO:0008270">
    <property type="term" value="F:zinc ion binding"/>
    <property type="evidence" value="ECO:0007669"/>
    <property type="project" value="InterPro"/>
</dbReference>
<evidence type="ECO:0000259" key="1">
    <source>
        <dbReference type="Pfam" id="PF00246"/>
    </source>
</evidence>
<evidence type="ECO:0000313" key="5">
    <source>
        <dbReference type="Proteomes" id="UP000255421"/>
    </source>
</evidence>
<dbReference type="Gene3D" id="3.40.630.10">
    <property type="entry name" value="Zn peptidases"/>
    <property type="match status" value="1"/>
</dbReference>
<dbReference type="Pfam" id="PF00246">
    <property type="entry name" value="Peptidase_M14"/>
    <property type="match status" value="1"/>
</dbReference>
<feature type="domain" description="Peptidase M14" evidence="1">
    <location>
        <begin position="40"/>
        <end position="190"/>
    </location>
</feature>
<dbReference type="GO" id="GO:0004181">
    <property type="term" value="F:metallocarboxypeptidase activity"/>
    <property type="evidence" value="ECO:0007669"/>
    <property type="project" value="InterPro"/>
</dbReference>
<evidence type="ECO:0000313" key="4">
    <source>
        <dbReference type="Proteomes" id="UP000199289"/>
    </source>
</evidence>
<proteinExistence type="predicted"/>
<keyword evidence="3" id="KW-0121">Carboxypeptidase</keyword>
<keyword evidence="3" id="KW-0645">Protease</keyword>
<dbReference type="SUPFAM" id="SSF53187">
    <property type="entry name" value="Zn-dependent exopeptidases"/>
    <property type="match status" value="1"/>
</dbReference>
<name>A0A1H0Y8W0_9EURY</name>
<dbReference type="EMBL" id="FNKQ01000001">
    <property type="protein sequence ID" value="SDQ11639.1"/>
    <property type="molecule type" value="Genomic_DNA"/>
</dbReference>
<dbReference type="Proteomes" id="UP000199289">
    <property type="component" value="Unassembled WGS sequence"/>
</dbReference>
<dbReference type="GO" id="GO:0006508">
    <property type="term" value="P:proteolysis"/>
    <property type="evidence" value="ECO:0007669"/>
    <property type="project" value="InterPro"/>
</dbReference>
<evidence type="ECO:0000313" key="2">
    <source>
        <dbReference type="EMBL" id="RDI72353.1"/>
    </source>
</evidence>
<protein>
    <submittedName>
        <fullName evidence="2">Peptidase M14</fullName>
    </submittedName>
    <submittedName>
        <fullName evidence="3">Zinc carboxypeptidase</fullName>
    </submittedName>
</protein>